<dbReference type="InterPro" id="IPR000620">
    <property type="entry name" value="EamA_dom"/>
</dbReference>
<feature type="region of interest" description="Disordered" evidence="7">
    <location>
        <begin position="275"/>
        <end position="296"/>
    </location>
</feature>
<evidence type="ECO:0000313" key="11">
    <source>
        <dbReference type="Proteomes" id="UP001597183"/>
    </source>
</evidence>
<feature type="transmembrane region" description="Helical" evidence="8">
    <location>
        <begin position="33"/>
        <end position="51"/>
    </location>
</feature>
<feature type="transmembrane region" description="Helical" evidence="8">
    <location>
        <begin position="170"/>
        <end position="187"/>
    </location>
</feature>
<feature type="transmembrane region" description="Helical" evidence="8">
    <location>
        <begin position="228"/>
        <end position="248"/>
    </location>
</feature>
<evidence type="ECO:0000256" key="7">
    <source>
        <dbReference type="SAM" id="MobiDB-lite"/>
    </source>
</evidence>
<feature type="transmembrane region" description="Helical" evidence="8">
    <location>
        <begin position="199"/>
        <end position="216"/>
    </location>
</feature>
<feature type="domain" description="EamA" evidence="9">
    <location>
        <begin position="139"/>
        <end position="268"/>
    </location>
</feature>
<dbReference type="Proteomes" id="UP001597183">
    <property type="component" value="Unassembled WGS sequence"/>
</dbReference>
<comment type="similarity">
    <text evidence="2">Belongs to the EamA transporter family.</text>
</comment>
<reference evidence="11" key="1">
    <citation type="journal article" date="2019" name="Int. J. Syst. Evol. Microbiol.">
        <title>The Global Catalogue of Microorganisms (GCM) 10K type strain sequencing project: providing services to taxonomists for standard genome sequencing and annotation.</title>
        <authorList>
            <consortium name="The Broad Institute Genomics Platform"/>
            <consortium name="The Broad Institute Genome Sequencing Center for Infectious Disease"/>
            <person name="Wu L."/>
            <person name="Ma J."/>
        </authorList>
    </citation>
    <scope>NUCLEOTIDE SEQUENCE [LARGE SCALE GENOMIC DNA]</scope>
    <source>
        <strain evidence="11">CCM 7526</strain>
    </source>
</reference>
<name>A0ABW4A829_9ACTN</name>
<protein>
    <submittedName>
        <fullName evidence="10">DMT family transporter</fullName>
    </submittedName>
</protein>
<keyword evidence="3" id="KW-1003">Cell membrane</keyword>
<feature type="transmembrane region" description="Helical" evidence="8">
    <location>
        <begin position="138"/>
        <end position="158"/>
    </location>
</feature>
<evidence type="ECO:0000256" key="5">
    <source>
        <dbReference type="ARBA" id="ARBA00022989"/>
    </source>
</evidence>
<sequence length="296" mass="30565">MTSVGTALVLGAALSVQFGSAVAALLFPRAGAAGVVALRLLIAAIVLLAVCRPRLRGYRRDDWLSVLGFGVAMAGMNGLFYQAIDRIPLGPAVTLEVLGPLTLAVVTARRRSGWWWAGLALAGVVLLGYQGFDRLTPAGAAFAFGAGAMWAGYIVFSARTGQRFPRADGLALALAVAALITLPFGIADAGDALLDPVTIGLGAVVALMSSMLPYTMELLALRRIPTSTFAVLMSLGPAVAVLAGLVVLGQRLSPLELLAVALVIVASAGAVQTPRADLRSDSHHRAPHRGSAEPVR</sequence>
<evidence type="ECO:0000256" key="6">
    <source>
        <dbReference type="ARBA" id="ARBA00023136"/>
    </source>
</evidence>
<comment type="caution">
    <text evidence="10">The sequence shown here is derived from an EMBL/GenBank/DDBJ whole genome shotgun (WGS) entry which is preliminary data.</text>
</comment>
<organism evidence="10 11">
    <name type="scientific">Actinoplanes sichuanensis</name>
    <dbReference type="NCBI Taxonomy" id="512349"/>
    <lineage>
        <taxon>Bacteria</taxon>
        <taxon>Bacillati</taxon>
        <taxon>Actinomycetota</taxon>
        <taxon>Actinomycetes</taxon>
        <taxon>Micromonosporales</taxon>
        <taxon>Micromonosporaceae</taxon>
        <taxon>Actinoplanes</taxon>
    </lineage>
</organism>
<dbReference type="EMBL" id="JBHTMK010000018">
    <property type="protein sequence ID" value="MFD1366455.1"/>
    <property type="molecule type" value="Genomic_DNA"/>
</dbReference>
<proteinExistence type="inferred from homology"/>
<feature type="transmembrane region" description="Helical" evidence="8">
    <location>
        <begin position="113"/>
        <end position="132"/>
    </location>
</feature>
<accession>A0ABW4A829</accession>
<evidence type="ECO:0000259" key="9">
    <source>
        <dbReference type="Pfam" id="PF00892"/>
    </source>
</evidence>
<feature type="transmembrane region" description="Helical" evidence="8">
    <location>
        <begin position="87"/>
        <end position="106"/>
    </location>
</feature>
<evidence type="ECO:0000313" key="10">
    <source>
        <dbReference type="EMBL" id="MFD1366455.1"/>
    </source>
</evidence>
<keyword evidence="4 8" id="KW-0812">Transmembrane</keyword>
<dbReference type="InterPro" id="IPR037185">
    <property type="entry name" value="EmrE-like"/>
</dbReference>
<keyword evidence="6 8" id="KW-0472">Membrane</keyword>
<evidence type="ECO:0000256" key="3">
    <source>
        <dbReference type="ARBA" id="ARBA00022475"/>
    </source>
</evidence>
<dbReference type="Gene3D" id="1.10.3730.20">
    <property type="match status" value="1"/>
</dbReference>
<evidence type="ECO:0000256" key="4">
    <source>
        <dbReference type="ARBA" id="ARBA00022692"/>
    </source>
</evidence>
<feature type="transmembrane region" description="Helical" evidence="8">
    <location>
        <begin position="254"/>
        <end position="271"/>
    </location>
</feature>
<keyword evidence="5 8" id="KW-1133">Transmembrane helix</keyword>
<evidence type="ECO:0000256" key="1">
    <source>
        <dbReference type="ARBA" id="ARBA00004651"/>
    </source>
</evidence>
<dbReference type="SUPFAM" id="SSF103481">
    <property type="entry name" value="Multidrug resistance efflux transporter EmrE"/>
    <property type="match status" value="2"/>
</dbReference>
<dbReference type="PANTHER" id="PTHR42920:SF5">
    <property type="entry name" value="EAMA DOMAIN-CONTAINING PROTEIN"/>
    <property type="match status" value="1"/>
</dbReference>
<dbReference type="InterPro" id="IPR051258">
    <property type="entry name" value="Diverse_Substrate_Transporter"/>
</dbReference>
<comment type="subcellular location">
    <subcellularLocation>
        <location evidence="1">Cell membrane</location>
        <topology evidence="1">Multi-pass membrane protein</topology>
    </subcellularLocation>
</comment>
<dbReference type="Pfam" id="PF00892">
    <property type="entry name" value="EamA"/>
    <property type="match status" value="1"/>
</dbReference>
<dbReference type="RefSeq" id="WP_317793215.1">
    <property type="nucleotide sequence ID" value="NZ_AP028461.1"/>
</dbReference>
<feature type="transmembrane region" description="Helical" evidence="8">
    <location>
        <begin position="63"/>
        <end position="81"/>
    </location>
</feature>
<keyword evidence="11" id="KW-1185">Reference proteome</keyword>
<dbReference type="PANTHER" id="PTHR42920">
    <property type="entry name" value="OS03G0707200 PROTEIN-RELATED"/>
    <property type="match status" value="1"/>
</dbReference>
<gene>
    <name evidence="10" type="ORF">ACFQ5G_13965</name>
</gene>
<evidence type="ECO:0000256" key="8">
    <source>
        <dbReference type="SAM" id="Phobius"/>
    </source>
</evidence>
<evidence type="ECO:0000256" key="2">
    <source>
        <dbReference type="ARBA" id="ARBA00007362"/>
    </source>
</evidence>